<dbReference type="PROSITE" id="PS00108">
    <property type="entry name" value="PROTEIN_KINASE_ST"/>
    <property type="match status" value="1"/>
</dbReference>
<evidence type="ECO:0000256" key="6">
    <source>
        <dbReference type="ARBA" id="ARBA00022840"/>
    </source>
</evidence>
<feature type="compositionally biased region" description="Polar residues" evidence="8">
    <location>
        <begin position="555"/>
        <end position="568"/>
    </location>
</feature>
<dbReference type="RefSeq" id="XP_014251667.1">
    <property type="nucleotide sequence ID" value="XM_014396181.1"/>
</dbReference>
<dbReference type="Proteomes" id="UP000494040">
    <property type="component" value="Unassembled WGS sequence"/>
</dbReference>
<dbReference type="FunFam" id="1.10.510.10:FF:000048">
    <property type="entry name" value="Protein kinase C"/>
    <property type="match status" value="1"/>
</dbReference>
<dbReference type="GeneID" id="106667912"/>
<dbReference type="EnsemblMetazoa" id="XM_014396181.1">
    <property type="protein sequence ID" value="XP_014251667.1"/>
    <property type="gene ID" value="LOC106667912"/>
</dbReference>
<evidence type="ECO:0000256" key="7">
    <source>
        <dbReference type="PROSITE-ProRule" id="PRU10141"/>
    </source>
</evidence>
<keyword evidence="11" id="KW-1185">Reference proteome</keyword>
<name>A0A8I6RXK6_CIMLE</name>
<dbReference type="InterPro" id="IPR017441">
    <property type="entry name" value="Protein_kinase_ATP_BS"/>
</dbReference>
<keyword evidence="3" id="KW-0808">Transferase</keyword>
<dbReference type="PANTHER" id="PTHR24353">
    <property type="entry name" value="CYCLIC NUCLEOTIDE-DEPENDENT PROTEIN KINASE"/>
    <property type="match status" value="1"/>
</dbReference>
<evidence type="ECO:0000313" key="11">
    <source>
        <dbReference type="Proteomes" id="UP000494040"/>
    </source>
</evidence>
<sequence length="568" mass="65251">MKKSSAVKSRLSFKSIIYDKFERFFKWFRKKSLDDCQVNVIRNCADDNCYHCKTCHRINKYRSLTNPASKPSKRKLEISYFVGGSRSCWSGRPSTSNSGQTSIKPATYSDNVKTDAKPSQALSYSENVKNSKPSESKDLNPNIFNKHSCLCRPTNRNPARYQQIILGFHLIRKLGGGCFGNVYQAYRPATQSYYALKVFFKNRVFHANRLENVINENELSRVIKFEFLTSLAFSFQDNHNFYLAFAPYCPGGNLLRYIELFGHFTEDAAKFYVAQVVLALEYLHSLDLIHRDVKPENVVIASDGFVKLTDFGFCKKLKKKTYTVCGNPLYFAPEMLTGKGYGKEVDWWALGVMLYELIVGLTPFDSPSITKVYEKISLGKFRTVRIFSAEIRTFLKEILNPVTTERLGTCGSAKVKRHEFFRDISWDSLLLKKCVPPVVPPAMPAYNRYQSSSLRECDILPTVENVCWRKLCPNTGKMIELVTEEIPEDQKAKENETSRKSLMETRLETIKTFLSNRQEVKNARIRNNFINLKEKYKRKEELEKTQNGEEGRASNIANNQTGKQSVTI</sequence>
<dbReference type="SUPFAM" id="SSF56112">
    <property type="entry name" value="Protein kinase-like (PK-like)"/>
    <property type="match status" value="1"/>
</dbReference>
<accession>A0A8I6RXK6</accession>
<keyword evidence="2" id="KW-0597">Phosphoprotein</keyword>
<evidence type="ECO:0000256" key="8">
    <source>
        <dbReference type="SAM" id="MobiDB-lite"/>
    </source>
</evidence>
<feature type="binding site" evidence="7">
    <location>
        <position position="197"/>
    </location>
    <ligand>
        <name>ATP</name>
        <dbReference type="ChEBI" id="CHEBI:30616"/>
    </ligand>
</feature>
<dbReference type="PROSITE" id="PS50011">
    <property type="entry name" value="PROTEIN_KINASE_DOM"/>
    <property type="match status" value="1"/>
</dbReference>
<feature type="region of interest" description="Disordered" evidence="8">
    <location>
        <begin position="541"/>
        <end position="568"/>
    </location>
</feature>
<feature type="compositionally biased region" description="Polar residues" evidence="8">
    <location>
        <begin position="92"/>
        <end position="111"/>
    </location>
</feature>
<dbReference type="PROSITE" id="PS00107">
    <property type="entry name" value="PROTEIN_KINASE_ATP"/>
    <property type="match status" value="1"/>
</dbReference>
<evidence type="ECO:0000256" key="1">
    <source>
        <dbReference type="ARBA" id="ARBA00022527"/>
    </source>
</evidence>
<dbReference type="InterPro" id="IPR000719">
    <property type="entry name" value="Prot_kinase_dom"/>
</dbReference>
<evidence type="ECO:0000256" key="3">
    <source>
        <dbReference type="ARBA" id="ARBA00022679"/>
    </source>
</evidence>
<evidence type="ECO:0000259" key="9">
    <source>
        <dbReference type="PROSITE" id="PS50011"/>
    </source>
</evidence>
<keyword evidence="5" id="KW-0418">Kinase</keyword>
<dbReference type="GO" id="GO:0004691">
    <property type="term" value="F:cAMP-dependent protein kinase activity"/>
    <property type="evidence" value="ECO:0007669"/>
    <property type="project" value="TreeGrafter"/>
</dbReference>
<protein>
    <recommendedName>
        <fullName evidence="9">Protein kinase domain-containing protein</fullName>
    </recommendedName>
</protein>
<dbReference type="InterPro" id="IPR011009">
    <property type="entry name" value="Kinase-like_dom_sf"/>
</dbReference>
<dbReference type="InterPro" id="IPR008271">
    <property type="entry name" value="Ser/Thr_kinase_AS"/>
</dbReference>
<dbReference type="OMA" id="CHRINKY"/>
<dbReference type="PANTHER" id="PTHR24353:SF37">
    <property type="entry name" value="CAMP-DEPENDENT PROTEIN KINASE CATALYTIC SUBUNIT PRKX"/>
    <property type="match status" value="1"/>
</dbReference>
<dbReference type="Gene3D" id="3.30.200.20">
    <property type="entry name" value="Phosphorylase Kinase, domain 1"/>
    <property type="match status" value="1"/>
</dbReference>
<dbReference type="AlphaFoldDB" id="A0A8I6RXK6"/>
<feature type="region of interest" description="Disordered" evidence="8">
    <location>
        <begin position="89"/>
        <end position="140"/>
    </location>
</feature>
<reference evidence="10" key="1">
    <citation type="submission" date="2022-01" db="UniProtKB">
        <authorList>
            <consortium name="EnsemblMetazoa"/>
        </authorList>
    </citation>
    <scope>IDENTIFICATION</scope>
</reference>
<evidence type="ECO:0000256" key="2">
    <source>
        <dbReference type="ARBA" id="ARBA00022553"/>
    </source>
</evidence>
<dbReference type="Gene3D" id="1.10.510.10">
    <property type="entry name" value="Transferase(Phosphotransferase) domain 1"/>
    <property type="match status" value="1"/>
</dbReference>
<evidence type="ECO:0000256" key="4">
    <source>
        <dbReference type="ARBA" id="ARBA00022741"/>
    </source>
</evidence>
<organism evidence="10 11">
    <name type="scientific">Cimex lectularius</name>
    <name type="common">Bed bug</name>
    <name type="synonym">Acanthia lectularia</name>
    <dbReference type="NCBI Taxonomy" id="79782"/>
    <lineage>
        <taxon>Eukaryota</taxon>
        <taxon>Metazoa</taxon>
        <taxon>Ecdysozoa</taxon>
        <taxon>Arthropoda</taxon>
        <taxon>Hexapoda</taxon>
        <taxon>Insecta</taxon>
        <taxon>Pterygota</taxon>
        <taxon>Neoptera</taxon>
        <taxon>Paraneoptera</taxon>
        <taxon>Hemiptera</taxon>
        <taxon>Heteroptera</taxon>
        <taxon>Panheteroptera</taxon>
        <taxon>Cimicomorpha</taxon>
        <taxon>Cimicidae</taxon>
        <taxon>Cimex</taxon>
    </lineage>
</organism>
<dbReference type="KEGG" id="clec:106667912"/>
<feature type="compositionally biased region" description="Polar residues" evidence="8">
    <location>
        <begin position="120"/>
        <end position="131"/>
    </location>
</feature>
<keyword evidence="1" id="KW-0723">Serine/threonine-protein kinase</keyword>
<keyword evidence="4 7" id="KW-0547">Nucleotide-binding</keyword>
<feature type="compositionally biased region" description="Basic and acidic residues" evidence="8">
    <location>
        <begin position="541"/>
        <end position="552"/>
    </location>
</feature>
<dbReference type="SMART" id="SM00220">
    <property type="entry name" value="S_TKc"/>
    <property type="match status" value="1"/>
</dbReference>
<feature type="domain" description="Protein kinase" evidence="9">
    <location>
        <begin position="168"/>
        <end position="421"/>
    </location>
</feature>
<proteinExistence type="predicted"/>
<evidence type="ECO:0000313" key="10">
    <source>
        <dbReference type="EnsemblMetazoa" id="XP_014251667.1"/>
    </source>
</evidence>
<keyword evidence="6 7" id="KW-0067">ATP-binding</keyword>
<dbReference type="GO" id="GO:0005952">
    <property type="term" value="C:cAMP-dependent protein kinase complex"/>
    <property type="evidence" value="ECO:0007669"/>
    <property type="project" value="TreeGrafter"/>
</dbReference>
<dbReference type="Pfam" id="PF00069">
    <property type="entry name" value="Pkinase"/>
    <property type="match status" value="1"/>
</dbReference>
<dbReference type="GO" id="GO:0005829">
    <property type="term" value="C:cytosol"/>
    <property type="evidence" value="ECO:0007669"/>
    <property type="project" value="TreeGrafter"/>
</dbReference>
<dbReference type="GO" id="GO:0005524">
    <property type="term" value="F:ATP binding"/>
    <property type="evidence" value="ECO:0007669"/>
    <property type="project" value="UniProtKB-UniRule"/>
</dbReference>
<evidence type="ECO:0000256" key="5">
    <source>
        <dbReference type="ARBA" id="ARBA00022777"/>
    </source>
</evidence>